<organism evidence="1 2">
    <name type="scientific">Eumeta variegata</name>
    <name type="common">Bagworm moth</name>
    <name type="synonym">Eumeta japonica</name>
    <dbReference type="NCBI Taxonomy" id="151549"/>
    <lineage>
        <taxon>Eukaryota</taxon>
        <taxon>Metazoa</taxon>
        <taxon>Ecdysozoa</taxon>
        <taxon>Arthropoda</taxon>
        <taxon>Hexapoda</taxon>
        <taxon>Insecta</taxon>
        <taxon>Pterygota</taxon>
        <taxon>Neoptera</taxon>
        <taxon>Endopterygota</taxon>
        <taxon>Lepidoptera</taxon>
        <taxon>Glossata</taxon>
        <taxon>Ditrysia</taxon>
        <taxon>Tineoidea</taxon>
        <taxon>Psychidae</taxon>
        <taxon>Oiketicinae</taxon>
        <taxon>Eumeta</taxon>
    </lineage>
</organism>
<keyword evidence="2" id="KW-1185">Reference proteome</keyword>
<dbReference type="EMBL" id="BGZK01000366">
    <property type="protein sequence ID" value="GBP39471.1"/>
    <property type="molecule type" value="Genomic_DNA"/>
</dbReference>
<dbReference type="Proteomes" id="UP000299102">
    <property type="component" value="Unassembled WGS sequence"/>
</dbReference>
<reference evidence="1 2" key="1">
    <citation type="journal article" date="2019" name="Commun. Biol.">
        <title>The bagworm genome reveals a unique fibroin gene that provides high tensile strength.</title>
        <authorList>
            <person name="Kono N."/>
            <person name="Nakamura H."/>
            <person name="Ohtoshi R."/>
            <person name="Tomita M."/>
            <person name="Numata K."/>
            <person name="Arakawa K."/>
        </authorList>
    </citation>
    <scope>NUCLEOTIDE SEQUENCE [LARGE SCALE GENOMIC DNA]</scope>
</reference>
<evidence type="ECO:0000313" key="1">
    <source>
        <dbReference type="EMBL" id="GBP39471.1"/>
    </source>
</evidence>
<proteinExistence type="predicted"/>
<dbReference type="AlphaFoldDB" id="A0A4C1VLM3"/>
<accession>A0A4C1VLM3</accession>
<evidence type="ECO:0000313" key="2">
    <source>
        <dbReference type="Proteomes" id="UP000299102"/>
    </source>
</evidence>
<gene>
    <name evidence="1" type="ORF">EVAR_23822_1</name>
</gene>
<comment type="caution">
    <text evidence="1">The sequence shown here is derived from an EMBL/GenBank/DDBJ whole genome shotgun (WGS) entry which is preliminary data.</text>
</comment>
<name>A0A4C1VLM3_EUMVA</name>
<protein>
    <submittedName>
        <fullName evidence="1">Uncharacterized protein</fullName>
    </submittedName>
</protein>
<sequence>MLKRSRRTVLTPKLRKLQTHSGKSFQPDVILTSYDTASIGLSCPLVPGSGVASANHHATGARRTDRRELIRSPSRIERAVIRAAFKGRHQIFISPFASPLFYIEKGHSGASPCTQQPDSRARVEWQSLL</sequence>